<accession>A0A1S3J9Z0</accession>
<dbReference type="RefSeq" id="XP_013407222.1">
    <property type="nucleotide sequence ID" value="XM_013551768.1"/>
</dbReference>
<dbReference type="InterPro" id="IPR002347">
    <property type="entry name" value="SDR_fam"/>
</dbReference>
<dbReference type="GeneID" id="106171422"/>
<dbReference type="InterPro" id="IPR036291">
    <property type="entry name" value="NAD(P)-bd_dom_sf"/>
</dbReference>
<dbReference type="Gene3D" id="3.40.50.720">
    <property type="entry name" value="NAD(P)-binding Rossmann-like Domain"/>
    <property type="match status" value="1"/>
</dbReference>
<dbReference type="PRINTS" id="PR00081">
    <property type="entry name" value="GDHRDH"/>
</dbReference>
<protein>
    <submittedName>
        <fullName evidence="3">Retinol dehydrogenase 12</fullName>
    </submittedName>
</protein>
<dbReference type="AlphaFoldDB" id="A0A1S3J9Z0"/>
<keyword evidence="1" id="KW-0560">Oxidoreductase</keyword>
<dbReference type="Proteomes" id="UP000085678">
    <property type="component" value="Unplaced"/>
</dbReference>
<proteinExistence type="predicted"/>
<keyword evidence="2" id="KW-1185">Reference proteome</keyword>
<evidence type="ECO:0000313" key="2">
    <source>
        <dbReference type="Proteomes" id="UP000085678"/>
    </source>
</evidence>
<dbReference type="FunCoup" id="A0A1S3J9Z0">
    <property type="interactions" value="26"/>
</dbReference>
<dbReference type="KEGG" id="lak:106171422"/>
<dbReference type="GO" id="GO:0016491">
    <property type="term" value="F:oxidoreductase activity"/>
    <property type="evidence" value="ECO:0007669"/>
    <property type="project" value="UniProtKB-KW"/>
</dbReference>
<dbReference type="PANTHER" id="PTHR43157:SF31">
    <property type="entry name" value="PHOSPHATIDYLINOSITOL-GLYCAN BIOSYNTHESIS CLASS F PROTEIN"/>
    <property type="match status" value="1"/>
</dbReference>
<name>A0A1S3J9Z0_LINAN</name>
<gene>
    <name evidence="3" type="primary">LOC106171422</name>
</gene>
<evidence type="ECO:0000313" key="3">
    <source>
        <dbReference type="RefSeq" id="XP_013407222.1"/>
    </source>
</evidence>
<sequence>MMMTVLVFLTAAVLLGVLTYLWRKYISGGMCTSQARLDRKTVIITGANTGIGKETALDLAARGARVILACRDIKRGQEAAAEIRAQVPNAEVVVRRLDLASLQSVKEFAQRIYETEERLDVLINNAGVAWCPRGSTQDGFELHFGVNHLGHFLLTNLLLDLLVKSGPSRIVIVSARCHQHGYMNWEDINWEERYSPFAAYNQSKLANHLFTRELSQRLEGTGVTVNCLHPGVVKTDIAKYIFFKEWNHVAFCWLYFLLFKNPREGAQTSIFCAVDESLEGKTGLYFSDCKEKEMAPLAKDKELAKKVWDLSAELVGLNEQECWPHTQLQSRRKHVDLLQTKWEEFPFNNNDICVMDRCEPIEHCLRQG</sequence>
<dbReference type="OMA" id="WEERYSP"/>
<dbReference type="STRING" id="7574.A0A1S3J9Z0"/>
<dbReference type="OrthoDB" id="191139at2759"/>
<evidence type="ECO:0000256" key="1">
    <source>
        <dbReference type="ARBA" id="ARBA00023002"/>
    </source>
</evidence>
<organism evidence="2 3">
    <name type="scientific">Lingula anatina</name>
    <name type="common">Brachiopod</name>
    <name type="synonym">Lingula unguis</name>
    <dbReference type="NCBI Taxonomy" id="7574"/>
    <lineage>
        <taxon>Eukaryota</taxon>
        <taxon>Metazoa</taxon>
        <taxon>Spiralia</taxon>
        <taxon>Lophotrochozoa</taxon>
        <taxon>Brachiopoda</taxon>
        <taxon>Linguliformea</taxon>
        <taxon>Lingulata</taxon>
        <taxon>Lingulida</taxon>
        <taxon>Linguloidea</taxon>
        <taxon>Lingulidae</taxon>
        <taxon>Lingula</taxon>
    </lineage>
</organism>
<dbReference type="InParanoid" id="A0A1S3J9Z0"/>
<reference evidence="3" key="1">
    <citation type="submission" date="2025-08" db="UniProtKB">
        <authorList>
            <consortium name="RefSeq"/>
        </authorList>
    </citation>
    <scope>IDENTIFICATION</scope>
    <source>
        <tissue evidence="3">Gonads</tissue>
    </source>
</reference>
<dbReference type="Pfam" id="PF00106">
    <property type="entry name" value="adh_short"/>
    <property type="match status" value="1"/>
</dbReference>
<dbReference type="SUPFAM" id="SSF51735">
    <property type="entry name" value="NAD(P)-binding Rossmann-fold domains"/>
    <property type="match status" value="1"/>
</dbReference>
<dbReference type="PANTHER" id="PTHR43157">
    <property type="entry name" value="PHOSPHATIDYLINOSITOL-GLYCAN BIOSYNTHESIS CLASS F PROTEIN-RELATED"/>
    <property type="match status" value="1"/>
</dbReference>